<evidence type="ECO:0000313" key="4">
    <source>
        <dbReference type="Proteomes" id="UP001324115"/>
    </source>
</evidence>
<evidence type="ECO:0000313" key="3">
    <source>
        <dbReference type="EMBL" id="KAK4587901.1"/>
    </source>
</evidence>
<feature type="domain" description="F-box" evidence="2">
    <location>
        <begin position="41"/>
        <end position="89"/>
    </location>
</feature>
<proteinExistence type="predicted"/>
<dbReference type="Pfam" id="PF00646">
    <property type="entry name" value="F-box"/>
    <property type="match status" value="1"/>
</dbReference>
<dbReference type="InterPro" id="IPR055357">
    <property type="entry name" value="LRR_At1g61320_AtMIF1"/>
</dbReference>
<gene>
    <name evidence="3" type="ORF">RGQ29_019061</name>
</gene>
<sequence>MAAPKRENQTVSQSLQKRTKKVHNQHQNNLISHIDGVSSNPNRSGNLPDDILDRIFSFLPIKQAVEIGVLSPRFKKSWLFNRKILFDREFSRHHDREEYIHIVNRVFNSHVGSRIQSLSLCFDPTAKEHMIERWLKICAEKGIEELDLDFFQGRDVFKISQFLDIKSLTTLKLVYCEVDLPPQLTGLSFLTTLILKKVDLNTETMETLFFHCLLLETVDLWQCCNIQHLKVCARSLKRFKVLKVRHCTEILSIDIDAPTLRSIYYIGNVVKFQFAEVLHLDEVLLNFSPSRCFAKASLVENLVSDLSYANVLTTTSAFLEGLTTRIRDGAFRDLQFRLWNLKEFQLFMEGTSYCNLFDIASFLKNCPSLEKLFLDLNDFSFDCGFYWELHQKQLLQYFPHFFTGLKFIKVKGFKFQKHELELVRFLLGKAVFLETLVLVTPRTGRIRIYEPADAINYKRLIFSWRSSPKTDIVVLDHYHDKGPVQPKVSQFGW</sequence>
<organism evidence="3 4">
    <name type="scientific">Quercus rubra</name>
    <name type="common">Northern red oak</name>
    <name type="synonym">Quercus borealis</name>
    <dbReference type="NCBI Taxonomy" id="3512"/>
    <lineage>
        <taxon>Eukaryota</taxon>
        <taxon>Viridiplantae</taxon>
        <taxon>Streptophyta</taxon>
        <taxon>Embryophyta</taxon>
        <taxon>Tracheophyta</taxon>
        <taxon>Spermatophyta</taxon>
        <taxon>Magnoliopsida</taxon>
        <taxon>eudicotyledons</taxon>
        <taxon>Gunneridae</taxon>
        <taxon>Pentapetalae</taxon>
        <taxon>rosids</taxon>
        <taxon>fabids</taxon>
        <taxon>Fagales</taxon>
        <taxon>Fagaceae</taxon>
        <taxon>Quercus</taxon>
    </lineage>
</organism>
<dbReference type="AlphaFoldDB" id="A0AAN7F9Q6"/>
<dbReference type="InterPro" id="IPR001810">
    <property type="entry name" value="F-box_dom"/>
</dbReference>
<reference evidence="3 4" key="1">
    <citation type="journal article" date="2023" name="G3 (Bethesda)">
        <title>A haplotype-resolved chromosome-scale genome for Quercus rubra L. provides insights into the genetics of adaptive traits for red oak species.</title>
        <authorList>
            <person name="Kapoor B."/>
            <person name="Jenkins J."/>
            <person name="Schmutz J."/>
            <person name="Zhebentyayeva T."/>
            <person name="Kuelheim C."/>
            <person name="Coggeshall M."/>
            <person name="Heim C."/>
            <person name="Lasky J.R."/>
            <person name="Leites L."/>
            <person name="Islam-Faridi N."/>
            <person name="Romero-Severson J."/>
            <person name="DeLeo V.L."/>
            <person name="Lucas S.M."/>
            <person name="Lazic D."/>
            <person name="Gailing O."/>
            <person name="Carlson J."/>
            <person name="Staton M."/>
        </authorList>
    </citation>
    <scope>NUCLEOTIDE SEQUENCE [LARGE SCALE GENOMIC DNA]</scope>
    <source>
        <strain evidence="3">Pseudo-F2</strain>
    </source>
</reference>
<comment type="caution">
    <text evidence="3">The sequence shown here is derived from an EMBL/GenBank/DDBJ whole genome shotgun (WGS) entry which is preliminary data.</text>
</comment>
<dbReference type="InterPro" id="IPR036047">
    <property type="entry name" value="F-box-like_dom_sf"/>
</dbReference>
<keyword evidence="4" id="KW-1185">Reference proteome</keyword>
<evidence type="ECO:0000256" key="1">
    <source>
        <dbReference type="SAM" id="MobiDB-lite"/>
    </source>
</evidence>
<protein>
    <recommendedName>
        <fullName evidence="2">F-box domain-containing protein</fullName>
    </recommendedName>
</protein>
<name>A0AAN7F9Q6_QUERU</name>
<evidence type="ECO:0000259" key="2">
    <source>
        <dbReference type="PROSITE" id="PS50181"/>
    </source>
</evidence>
<dbReference type="Pfam" id="PF23622">
    <property type="entry name" value="LRR_At1g61320_AtMIF1"/>
    <property type="match status" value="1"/>
</dbReference>
<accession>A0AAN7F9Q6</accession>
<dbReference type="InterPro" id="IPR053772">
    <property type="entry name" value="At1g61320/At1g61330-like"/>
</dbReference>
<dbReference type="SUPFAM" id="SSF81383">
    <property type="entry name" value="F-box domain"/>
    <property type="match status" value="1"/>
</dbReference>
<dbReference type="Gene3D" id="3.80.10.10">
    <property type="entry name" value="Ribonuclease Inhibitor"/>
    <property type="match status" value="1"/>
</dbReference>
<dbReference type="PROSITE" id="PS50181">
    <property type="entry name" value="FBOX"/>
    <property type="match status" value="1"/>
</dbReference>
<dbReference type="PANTHER" id="PTHR34145:SF54">
    <property type="entry name" value="FBD-ASSOCIATED F-BOX PLANT PROTEIN"/>
    <property type="match status" value="1"/>
</dbReference>
<dbReference type="Proteomes" id="UP001324115">
    <property type="component" value="Unassembled WGS sequence"/>
</dbReference>
<feature type="region of interest" description="Disordered" evidence="1">
    <location>
        <begin position="1"/>
        <end position="25"/>
    </location>
</feature>
<dbReference type="InterPro" id="IPR032675">
    <property type="entry name" value="LRR_dom_sf"/>
</dbReference>
<dbReference type="PANTHER" id="PTHR34145">
    <property type="entry name" value="OS02G0105600 PROTEIN"/>
    <property type="match status" value="1"/>
</dbReference>
<dbReference type="SUPFAM" id="SSF52047">
    <property type="entry name" value="RNI-like"/>
    <property type="match status" value="1"/>
</dbReference>
<dbReference type="EMBL" id="JAXUIC010000005">
    <property type="protein sequence ID" value="KAK4587901.1"/>
    <property type="molecule type" value="Genomic_DNA"/>
</dbReference>